<feature type="domain" description="2TM" evidence="2">
    <location>
        <begin position="12"/>
        <end position="94"/>
    </location>
</feature>
<keyword evidence="4" id="KW-1185">Reference proteome</keyword>
<evidence type="ECO:0000313" key="3">
    <source>
        <dbReference type="EMBL" id="NRD23938.1"/>
    </source>
</evidence>
<dbReference type="InterPro" id="IPR025698">
    <property type="entry name" value="2TM_dom"/>
</dbReference>
<evidence type="ECO:0000256" key="1">
    <source>
        <dbReference type="SAM" id="Phobius"/>
    </source>
</evidence>
<name>A0ABX2E615_9FLAO</name>
<evidence type="ECO:0000259" key="2">
    <source>
        <dbReference type="Pfam" id="PF13239"/>
    </source>
</evidence>
<keyword evidence="1" id="KW-0812">Transmembrane</keyword>
<sequence length="105" mass="12560">MKQEIEKQQLRKAKDKVRKVKIFYIHLAGYIIAVALLLYNLYIVVGPYKNNIISLNLSILVAWTVFIIIHGINVFKEKQIFRKSWEDKKTKDFLNNKEEETTFWE</sequence>
<reference evidence="3 4" key="1">
    <citation type="journal article" date="2015" name="Int. J. Syst. Evol. Microbiol.">
        <title>Winogradskyella litoriviva sp. nov., isolated from coastal seawater.</title>
        <authorList>
            <person name="Nedashkovskaya O.I."/>
            <person name="Kukhlevskiy A.D."/>
            <person name="Zhukova N.V."/>
            <person name="Kim S.J."/>
            <person name="Rhee S.K."/>
            <person name="Mikhailov V.V."/>
        </authorList>
    </citation>
    <scope>NUCLEOTIDE SEQUENCE [LARGE SCALE GENOMIC DNA]</scope>
    <source>
        <strain evidence="3 4">KMM6491</strain>
    </source>
</reference>
<dbReference type="RefSeq" id="WP_173301596.1">
    <property type="nucleotide sequence ID" value="NZ_JABRWQ010000005.1"/>
</dbReference>
<accession>A0ABX2E615</accession>
<dbReference type="Proteomes" id="UP000805085">
    <property type="component" value="Unassembled WGS sequence"/>
</dbReference>
<evidence type="ECO:0000313" key="4">
    <source>
        <dbReference type="Proteomes" id="UP000805085"/>
    </source>
</evidence>
<keyword evidence="1" id="KW-1133">Transmembrane helix</keyword>
<gene>
    <name evidence="3" type="ORF">HNV10_11830</name>
</gene>
<feature type="transmembrane region" description="Helical" evidence="1">
    <location>
        <begin position="55"/>
        <end position="75"/>
    </location>
</feature>
<protein>
    <submittedName>
        <fullName evidence="3">2TM domain-containing protein</fullName>
    </submittedName>
</protein>
<keyword evidence="1" id="KW-0472">Membrane</keyword>
<comment type="caution">
    <text evidence="3">The sequence shown here is derived from an EMBL/GenBank/DDBJ whole genome shotgun (WGS) entry which is preliminary data.</text>
</comment>
<dbReference type="Pfam" id="PF13239">
    <property type="entry name" value="2TM"/>
    <property type="match status" value="1"/>
</dbReference>
<proteinExistence type="predicted"/>
<feature type="transmembrane region" description="Helical" evidence="1">
    <location>
        <begin position="21"/>
        <end position="43"/>
    </location>
</feature>
<organism evidence="3 4">
    <name type="scientific">Winogradskyella litoriviva</name>
    <dbReference type="NCBI Taxonomy" id="1220182"/>
    <lineage>
        <taxon>Bacteria</taxon>
        <taxon>Pseudomonadati</taxon>
        <taxon>Bacteroidota</taxon>
        <taxon>Flavobacteriia</taxon>
        <taxon>Flavobacteriales</taxon>
        <taxon>Flavobacteriaceae</taxon>
        <taxon>Winogradskyella</taxon>
    </lineage>
</organism>
<dbReference type="EMBL" id="JABRWQ010000005">
    <property type="protein sequence ID" value="NRD23938.1"/>
    <property type="molecule type" value="Genomic_DNA"/>
</dbReference>